<dbReference type="GO" id="GO:0005737">
    <property type="term" value="C:cytoplasm"/>
    <property type="evidence" value="ECO:0007669"/>
    <property type="project" value="UniProtKB-SubCell"/>
</dbReference>
<dbReference type="GO" id="GO:0006419">
    <property type="term" value="P:alanyl-tRNA aminoacylation"/>
    <property type="evidence" value="ECO:0007669"/>
    <property type="project" value="InterPro"/>
</dbReference>
<keyword evidence="3" id="KW-0963">Cytoplasm</keyword>
<evidence type="ECO:0000313" key="16">
    <source>
        <dbReference type="Proteomes" id="UP000062398"/>
    </source>
</evidence>
<dbReference type="InterPro" id="IPR018163">
    <property type="entry name" value="Thr/Ala-tRNA-synth_IIc_edit"/>
</dbReference>
<dbReference type="EMBL" id="CP012172">
    <property type="protein sequence ID" value="AKV75104.1"/>
    <property type="molecule type" value="Genomic_DNA"/>
</dbReference>
<dbReference type="Pfam" id="PF07973">
    <property type="entry name" value="tRNA_SAD"/>
    <property type="match status" value="1"/>
</dbReference>
<dbReference type="EMBL" id="CP012173">
    <property type="protein sequence ID" value="AKV77342.1"/>
    <property type="molecule type" value="Genomic_DNA"/>
</dbReference>
<evidence type="ECO:0000256" key="1">
    <source>
        <dbReference type="ARBA" id="ARBA00001947"/>
    </source>
</evidence>
<keyword evidence="7" id="KW-0378">Hydrolase</keyword>
<dbReference type="NCBIfam" id="NF040865">
    <property type="entry name" value="a_tRNA_ed_AlaXM"/>
    <property type="match status" value="1"/>
</dbReference>
<organism evidence="7 13">
    <name type="scientific">Metallosphaera sedula</name>
    <dbReference type="NCBI Taxonomy" id="43687"/>
    <lineage>
        <taxon>Archaea</taxon>
        <taxon>Thermoproteota</taxon>
        <taxon>Thermoprotei</taxon>
        <taxon>Sulfolobales</taxon>
        <taxon>Sulfolobaceae</taxon>
        <taxon>Metallosphaera</taxon>
    </lineage>
</organism>
<evidence type="ECO:0000313" key="12">
    <source>
        <dbReference type="EMBL" id="AKV84073.1"/>
    </source>
</evidence>
<comment type="cofactor">
    <cofactor evidence="1">
        <name>Zn(2+)</name>
        <dbReference type="ChEBI" id="CHEBI:29105"/>
    </cofactor>
</comment>
<dbReference type="Gene3D" id="2.40.30.130">
    <property type="match status" value="1"/>
</dbReference>
<feature type="domain" description="Alanyl-transfer RNA synthetases family profile" evidence="6">
    <location>
        <begin position="1"/>
        <end position="235"/>
    </location>
</feature>
<dbReference type="EC" id="3.1.1.-" evidence="7"/>
<evidence type="ECO:0000313" key="15">
    <source>
        <dbReference type="Proteomes" id="UP000061362"/>
    </source>
</evidence>
<reference evidence="15 16" key="2">
    <citation type="journal article" date="2015" name="Genome Announc.">
        <title>Complete Genome Sequences of Evolved Arsenate-Resistant Metallosphaera sedula Strains.</title>
        <authorList>
            <person name="Ai C."/>
            <person name="McCarthy S."/>
            <person name="Schackwitz W."/>
            <person name="Martin J."/>
            <person name="Lipzen A."/>
            <person name="Blum P."/>
        </authorList>
    </citation>
    <scope>NUCLEOTIDE SEQUENCE [LARGE SCALE GENOMIC DNA]</scope>
    <source>
        <strain evidence="10 16">ARS120-1</strain>
        <strain evidence="11 15">ARS120-2</strain>
        <strain evidence="8 18">ARS50-1</strain>
        <strain evidence="9 17">ARS50-2</strain>
    </source>
</reference>
<evidence type="ECO:0000259" key="6">
    <source>
        <dbReference type="PROSITE" id="PS50860"/>
    </source>
</evidence>
<keyword evidence="4" id="KW-0479">Metal-binding</keyword>
<dbReference type="EMBL" id="CP008822">
    <property type="protein sequence ID" value="AIM28303.1"/>
    <property type="molecule type" value="Genomic_DNA"/>
</dbReference>
<dbReference type="SMART" id="SM00863">
    <property type="entry name" value="tRNA_SAD"/>
    <property type="match status" value="1"/>
</dbReference>
<dbReference type="RefSeq" id="WP_012022107.1">
    <property type="nucleotide sequence ID" value="NZ_AP019770.1"/>
</dbReference>
<dbReference type="OrthoDB" id="11392at2157"/>
<dbReference type="Gene3D" id="3.30.980.10">
    <property type="entry name" value="Threonyl-trna Synthetase, Chain A, domain 2"/>
    <property type="match status" value="1"/>
</dbReference>
<dbReference type="InterPro" id="IPR018165">
    <property type="entry name" value="Ala-tRNA-synth_IIc_core"/>
</dbReference>
<evidence type="ECO:0000256" key="2">
    <source>
        <dbReference type="ARBA" id="ARBA00004496"/>
    </source>
</evidence>
<protein>
    <submittedName>
        <fullName evidence="7">Ala-tRNA(Pro) hydrolase</fullName>
        <ecNumber evidence="7">3.1.1.-</ecNumber>
    </submittedName>
    <submittedName>
        <fullName evidence="8">Alanyl-tRNA editing protein AlaX</fullName>
    </submittedName>
</protein>
<reference evidence="12 14" key="3">
    <citation type="submission" date="2015-07" db="EMBL/GenBank/DDBJ databases">
        <title>Physiological, transcriptional responses and genome re-sequencing of acid resistant extremely thermoacidophilic Metallosphaera sedula SARC-M1.</title>
        <authorList>
            <person name="Ai C."/>
            <person name="McCarthy S."/>
            <person name="Eckrich V."/>
            <person name="Rudrappa D."/>
            <person name="Qiu G."/>
            <person name="Blum P."/>
        </authorList>
    </citation>
    <scope>NUCLEOTIDE SEQUENCE [LARGE SCALE GENOMIC DNA]</scope>
    <source>
        <strain evidence="12 14">SARC-M1</strain>
    </source>
</reference>
<dbReference type="GO" id="GO:0005524">
    <property type="term" value="F:ATP binding"/>
    <property type="evidence" value="ECO:0007669"/>
    <property type="project" value="InterPro"/>
</dbReference>
<evidence type="ECO:0000313" key="14">
    <source>
        <dbReference type="Proteomes" id="UP000056255"/>
    </source>
</evidence>
<dbReference type="Proteomes" id="UP000062398">
    <property type="component" value="Chromosome"/>
</dbReference>
<name>A0A088E8F3_9CREN</name>
<evidence type="ECO:0000313" key="11">
    <source>
        <dbReference type="EMBL" id="AKV81838.1"/>
    </source>
</evidence>
<dbReference type="OMA" id="LMRLHTA"/>
<dbReference type="EMBL" id="CP012176">
    <property type="protein sequence ID" value="AKV84073.1"/>
    <property type="molecule type" value="Genomic_DNA"/>
</dbReference>
<comment type="subcellular location">
    <subcellularLocation>
        <location evidence="2">Cytoplasm</location>
    </subcellularLocation>
</comment>
<evidence type="ECO:0000313" key="7">
    <source>
        <dbReference type="EMBL" id="AIM28303.1"/>
    </source>
</evidence>
<evidence type="ECO:0000256" key="3">
    <source>
        <dbReference type="ARBA" id="ARBA00022490"/>
    </source>
</evidence>
<dbReference type="GO" id="GO:0002161">
    <property type="term" value="F:aminoacyl-tRNA deacylase activity"/>
    <property type="evidence" value="ECO:0007669"/>
    <property type="project" value="UniProtKB-ARBA"/>
</dbReference>
<dbReference type="GeneID" id="91756725"/>
<gene>
    <name evidence="7" type="ORF">HA72_2181</name>
    <name evidence="8" type="ORF">MsedA_2233</name>
    <name evidence="9" type="ORF">MsedB_2235</name>
    <name evidence="10" type="ORF">MsedC_2233</name>
    <name evidence="11" type="ORF">MsedD_2234</name>
    <name evidence="12" type="ORF">MsedE_2236</name>
</gene>
<dbReference type="Proteomes" id="UP000062475">
    <property type="component" value="Chromosome"/>
</dbReference>
<evidence type="ECO:0000256" key="5">
    <source>
        <dbReference type="ARBA" id="ARBA00022833"/>
    </source>
</evidence>
<dbReference type="SUPFAM" id="SSF55186">
    <property type="entry name" value="ThrRS/AlaRS common domain"/>
    <property type="match status" value="1"/>
</dbReference>
<dbReference type="AlphaFoldDB" id="A0A088E8F3"/>
<evidence type="ECO:0000256" key="4">
    <source>
        <dbReference type="ARBA" id="ARBA00022723"/>
    </source>
</evidence>
<accession>A0A088E8F3</accession>
<dbReference type="PATRIC" id="fig|43687.5.peg.2339"/>
<dbReference type="InterPro" id="IPR053424">
    <property type="entry name" value="Alanyl-tRNA_Edit-Domain"/>
</dbReference>
<dbReference type="PANTHER" id="PTHR43462">
    <property type="entry name" value="ALANYL-TRNA EDITING PROTEIN"/>
    <property type="match status" value="1"/>
</dbReference>
<dbReference type="SUPFAM" id="SSF50447">
    <property type="entry name" value="Translation proteins"/>
    <property type="match status" value="1"/>
</dbReference>
<evidence type="ECO:0000313" key="10">
    <source>
        <dbReference type="EMBL" id="AKV79593.1"/>
    </source>
</evidence>
<dbReference type="Proteomes" id="UP000029084">
    <property type="component" value="Chromosome"/>
</dbReference>
<dbReference type="Proteomes" id="UP000056255">
    <property type="component" value="Chromosome"/>
</dbReference>
<dbReference type="GO" id="GO:0046872">
    <property type="term" value="F:metal ion binding"/>
    <property type="evidence" value="ECO:0007669"/>
    <property type="project" value="UniProtKB-KW"/>
</dbReference>
<dbReference type="GO" id="GO:0004813">
    <property type="term" value="F:alanine-tRNA ligase activity"/>
    <property type="evidence" value="ECO:0007669"/>
    <property type="project" value="InterPro"/>
</dbReference>
<evidence type="ECO:0000313" key="9">
    <source>
        <dbReference type="EMBL" id="AKV77342.1"/>
    </source>
</evidence>
<dbReference type="InterPro" id="IPR051335">
    <property type="entry name" value="Alanyl-tRNA_Editing_Enzymes"/>
</dbReference>
<evidence type="ECO:0000313" key="18">
    <source>
        <dbReference type="Proteomes" id="UP000068832"/>
    </source>
</evidence>
<sequence length="235" mass="26427">MVTEELYAKDSYIKNFSAKVTKIVPSGVILDRTAFHPRGGGLESDTGALILGGNTYRVTEVKFEGNEIVHVLEKLDGLREGDEVEGRIDWERRYRMMRLHTASHIIASIAFSKYNALITGGNITPEYAKDDFNVENKDLLPKIVEEANEIAKRGIKVKVYFLPREEAMKIPGVVKLAEKMPPELETWRIVEIEGIDIQADGGPHVSNTEEIGSIEVIKVENRGKGKKRLYYTVKP</sequence>
<dbReference type="Proteomes" id="UP000068832">
    <property type="component" value="Chromosome"/>
</dbReference>
<dbReference type="GO" id="GO:0003676">
    <property type="term" value="F:nucleic acid binding"/>
    <property type="evidence" value="ECO:0007669"/>
    <property type="project" value="InterPro"/>
</dbReference>
<reference evidence="7 13" key="1">
    <citation type="journal article" date="2014" name="J. Bacteriol.">
        <title>Role of an Archaeal PitA Transporter in the Copper and Arsenic Resistance of Metallosphaera sedula, an Extreme Thermoacidophile.</title>
        <authorList>
            <person name="McCarthy S."/>
            <person name="Ai C."/>
            <person name="Wheaton G."/>
            <person name="Tevatia R."/>
            <person name="Eckrich V."/>
            <person name="Kelly R."/>
            <person name="Blum P."/>
        </authorList>
    </citation>
    <scope>NUCLEOTIDE SEQUENCE [LARGE SCALE GENOMIC DNA]</scope>
    <source>
        <strain evidence="7 13">CuR1</strain>
    </source>
</reference>
<dbReference type="InterPro" id="IPR018164">
    <property type="entry name" value="Ala-tRNA-synth_IIc_N"/>
</dbReference>
<dbReference type="PANTHER" id="PTHR43462:SF1">
    <property type="entry name" value="ALANYL-TRNA EDITING PROTEIN AARSD1"/>
    <property type="match status" value="1"/>
</dbReference>
<dbReference type="InterPro" id="IPR009000">
    <property type="entry name" value="Transl_B-barrel_sf"/>
</dbReference>
<dbReference type="Pfam" id="PF01411">
    <property type="entry name" value="tRNA-synt_2c"/>
    <property type="match status" value="1"/>
</dbReference>
<evidence type="ECO:0000313" key="17">
    <source>
        <dbReference type="Proteomes" id="UP000062475"/>
    </source>
</evidence>
<dbReference type="EMBL" id="CP012175">
    <property type="protein sequence ID" value="AKV81838.1"/>
    <property type="molecule type" value="Genomic_DNA"/>
</dbReference>
<dbReference type="Proteomes" id="UP000061362">
    <property type="component" value="Chromosome"/>
</dbReference>
<dbReference type="PROSITE" id="PS50860">
    <property type="entry name" value="AA_TRNA_LIGASE_II_ALA"/>
    <property type="match status" value="1"/>
</dbReference>
<dbReference type="EMBL" id="CP012174">
    <property type="protein sequence ID" value="AKV79593.1"/>
    <property type="molecule type" value="Genomic_DNA"/>
</dbReference>
<evidence type="ECO:0000313" key="13">
    <source>
        <dbReference type="Proteomes" id="UP000029084"/>
    </source>
</evidence>
<proteinExistence type="predicted"/>
<dbReference type="InterPro" id="IPR012947">
    <property type="entry name" value="tRNA_SAD"/>
</dbReference>
<evidence type="ECO:0000313" key="8">
    <source>
        <dbReference type="EMBL" id="AKV75104.1"/>
    </source>
</evidence>
<keyword evidence="5" id="KW-0862">Zinc</keyword>